<protein>
    <submittedName>
        <fullName evidence="1">ABC transporter permease</fullName>
    </submittedName>
</protein>
<sequence length="354" mass="37293">MLKKQKTETAPGNVINITKKSTSNKSVAKELLGKYGIVLVLVLMVIMMSFLSPVFLTSKNLFNVVRQISVIGLISLGVTLVIISKGIDLSSGSILAVAAVVAASLGQRGDWQAKMFPNLPEMNVIVPIVAALLVGLIAGIINGTLIAKTGIPPFIATLGMMVSARGFAQIYSNGRPVSTLTDAYQWFGQEYVFSIGGFRGIPVPVIIYIIMVIFTFVMLNHTRFGKNIFAIGGNVHAAEVSGINVDRNLIKIYAYAGLLAGLAGFVLSARVNTGQPGMGVSYELDAIAATTIGGTSHSGGIGTIWGAVVGALILGILNNGLNLLGVSGYYQQVLKGVIIVGAVVIDMRKNKKKK</sequence>
<organism evidence="1 2">
    <name type="scientific">Vallitalea maricola</name>
    <dbReference type="NCBI Taxonomy" id="3074433"/>
    <lineage>
        <taxon>Bacteria</taxon>
        <taxon>Bacillati</taxon>
        <taxon>Bacillota</taxon>
        <taxon>Clostridia</taxon>
        <taxon>Lachnospirales</taxon>
        <taxon>Vallitaleaceae</taxon>
        <taxon>Vallitalea</taxon>
    </lineage>
</organism>
<name>A0ACB5UMI8_9FIRM</name>
<accession>A0ACB5UMI8</accession>
<comment type="caution">
    <text evidence="1">The sequence shown here is derived from an EMBL/GenBank/DDBJ whole genome shotgun (WGS) entry which is preliminary data.</text>
</comment>
<evidence type="ECO:0000313" key="1">
    <source>
        <dbReference type="EMBL" id="GMQ63991.1"/>
    </source>
</evidence>
<dbReference type="EMBL" id="BTPU01000059">
    <property type="protein sequence ID" value="GMQ63991.1"/>
    <property type="molecule type" value="Genomic_DNA"/>
</dbReference>
<gene>
    <name evidence="1" type="ORF">AN2V17_32280</name>
</gene>
<reference evidence="1" key="1">
    <citation type="submission" date="2023-09" db="EMBL/GenBank/DDBJ databases">
        <title>Vallitalea sediminicola and Vallitalea maricola sp. nov., anaerobic bacteria isolated from marine sediment.</title>
        <authorList>
            <person name="Hirano S."/>
            <person name="Maeda A."/>
            <person name="Terahara T."/>
            <person name="Mori K."/>
            <person name="Hamada M."/>
            <person name="Matsumoto R."/>
            <person name="Kobayashi T."/>
        </authorList>
    </citation>
    <scope>NUCLEOTIDE SEQUENCE</scope>
    <source>
        <strain evidence="1">AN17-2</strain>
    </source>
</reference>
<dbReference type="Proteomes" id="UP001374599">
    <property type="component" value="Unassembled WGS sequence"/>
</dbReference>
<keyword evidence="2" id="KW-1185">Reference proteome</keyword>
<evidence type="ECO:0000313" key="2">
    <source>
        <dbReference type="Proteomes" id="UP001374599"/>
    </source>
</evidence>
<proteinExistence type="predicted"/>